<dbReference type="EMBL" id="JBBMFV010000004">
    <property type="protein sequence ID" value="MEO3943353.1"/>
    <property type="molecule type" value="Genomic_DNA"/>
</dbReference>
<protein>
    <submittedName>
        <fullName evidence="2">Zinc ribbon domain-containing protein</fullName>
    </submittedName>
</protein>
<feature type="region of interest" description="Disordered" evidence="1">
    <location>
        <begin position="117"/>
        <end position="148"/>
    </location>
</feature>
<evidence type="ECO:0000313" key="2">
    <source>
        <dbReference type="EMBL" id="MEO3943353.1"/>
    </source>
</evidence>
<accession>A0ABV0GXC8</accession>
<comment type="caution">
    <text evidence="2">The sequence shown here is derived from an EMBL/GenBank/DDBJ whole genome shotgun (WGS) entry which is preliminary data.</text>
</comment>
<feature type="region of interest" description="Disordered" evidence="1">
    <location>
        <begin position="41"/>
        <end position="68"/>
    </location>
</feature>
<evidence type="ECO:0000256" key="1">
    <source>
        <dbReference type="SAM" id="MobiDB-lite"/>
    </source>
</evidence>
<name>A0ABV0GXC8_PAENI</name>
<dbReference type="Proteomes" id="UP001448614">
    <property type="component" value="Unassembled WGS sequence"/>
</dbReference>
<gene>
    <name evidence="2" type="ORF">V3C41_19955</name>
</gene>
<reference evidence="2 3" key="1">
    <citation type="journal article" date="2024" name="Appl. Microbiol. Biotechnol.">
        <title>Biosynthetic gene clusters with biotechnological applications in novel Antarctic isolates from Actinomycetota.</title>
        <authorList>
            <person name="Bruna P."/>
            <person name="Nunez-Montero K."/>
            <person name="Contreras M.J."/>
            <person name="Leal K."/>
            <person name="Garcia M."/>
            <person name="Abanto M."/>
            <person name="Barrientos L."/>
        </authorList>
    </citation>
    <scope>NUCLEOTIDE SEQUENCE [LARGE SCALE GENOMIC DNA]</scope>
    <source>
        <strain evidence="2 3">Se16.17</strain>
    </source>
</reference>
<feature type="compositionally biased region" description="Low complexity" evidence="1">
    <location>
        <begin position="128"/>
        <end position="142"/>
    </location>
</feature>
<sequence>MILYDFGCQNGHLFEAGLKSMSSANPPCPACQAETNRRPSRLNIGGRASAGPSREQMPRSWNAVGQGDPDAIAHWHRLAGRREALEEKYPELAGDRRPILAHEGIFSGRPLRAGDDIAEAVSSAMAEGATPHTHPAPGPGTTNMKATP</sequence>
<keyword evidence="3" id="KW-1185">Reference proteome</keyword>
<proteinExistence type="predicted"/>
<evidence type="ECO:0000313" key="3">
    <source>
        <dbReference type="Proteomes" id="UP001448614"/>
    </source>
</evidence>
<organism evidence="2 3">
    <name type="scientific">Paenarthrobacter nicotinovorans</name>
    <name type="common">Arthrobacter nicotinovorans</name>
    <dbReference type="NCBI Taxonomy" id="29320"/>
    <lineage>
        <taxon>Bacteria</taxon>
        <taxon>Bacillati</taxon>
        <taxon>Actinomycetota</taxon>
        <taxon>Actinomycetes</taxon>
        <taxon>Micrococcales</taxon>
        <taxon>Micrococcaceae</taxon>
        <taxon>Paenarthrobacter</taxon>
    </lineage>
</organism>
<dbReference type="RefSeq" id="WP_175493405.1">
    <property type="nucleotide sequence ID" value="NZ_JAVDRC010000001.1"/>
</dbReference>